<dbReference type="PANTHER" id="PTHR43685">
    <property type="entry name" value="GLYCOSYLTRANSFERASE"/>
    <property type="match status" value="1"/>
</dbReference>
<name>A0ABU0BV95_9HYPH</name>
<evidence type="ECO:0000313" key="3">
    <source>
        <dbReference type="Proteomes" id="UP001230207"/>
    </source>
</evidence>
<evidence type="ECO:0000313" key="2">
    <source>
        <dbReference type="EMBL" id="MDQ0322171.1"/>
    </source>
</evidence>
<keyword evidence="3" id="KW-1185">Reference proteome</keyword>
<dbReference type="CDD" id="cd00761">
    <property type="entry name" value="Glyco_tranf_GTA_type"/>
    <property type="match status" value="1"/>
</dbReference>
<dbReference type="Gene3D" id="3.90.550.10">
    <property type="entry name" value="Spore Coat Polysaccharide Biosynthesis Protein SpsA, Chain A"/>
    <property type="match status" value="1"/>
</dbReference>
<dbReference type="SUPFAM" id="SSF53448">
    <property type="entry name" value="Nucleotide-diphospho-sugar transferases"/>
    <property type="match status" value="1"/>
</dbReference>
<dbReference type="InterPro" id="IPR029044">
    <property type="entry name" value="Nucleotide-diphossugar_trans"/>
</dbReference>
<organism evidence="2 3">
    <name type="scientific">Pararhizobium capsulatum DSM 1112</name>
    <dbReference type="NCBI Taxonomy" id="1121113"/>
    <lineage>
        <taxon>Bacteria</taxon>
        <taxon>Pseudomonadati</taxon>
        <taxon>Pseudomonadota</taxon>
        <taxon>Alphaproteobacteria</taxon>
        <taxon>Hyphomicrobiales</taxon>
        <taxon>Rhizobiaceae</taxon>
        <taxon>Rhizobium/Agrobacterium group</taxon>
        <taxon>Pararhizobium</taxon>
    </lineage>
</organism>
<dbReference type="EMBL" id="JAUSVF010000002">
    <property type="protein sequence ID" value="MDQ0322171.1"/>
    <property type="molecule type" value="Genomic_DNA"/>
</dbReference>
<dbReference type="Proteomes" id="UP001230207">
    <property type="component" value="Unassembled WGS sequence"/>
</dbReference>
<protein>
    <submittedName>
        <fullName evidence="2">Glycosyltransferase involved in cell wall biosynthesis</fullName>
    </submittedName>
</protein>
<comment type="caution">
    <text evidence="2">The sequence shown here is derived from an EMBL/GenBank/DDBJ whole genome shotgun (WGS) entry which is preliminary data.</text>
</comment>
<evidence type="ECO:0000259" key="1">
    <source>
        <dbReference type="Pfam" id="PF00535"/>
    </source>
</evidence>
<dbReference type="InterPro" id="IPR001173">
    <property type="entry name" value="Glyco_trans_2-like"/>
</dbReference>
<dbReference type="RefSeq" id="WP_307233728.1">
    <property type="nucleotide sequence ID" value="NZ_JAUSVF010000002.1"/>
</dbReference>
<proteinExistence type="predicted"/>
<feature type="domain" description="Glycosyltransferase 2-like" evidence="1">
    <location>
        <begin position="6"/>
        <end position="110"/>
    </location>
</feature>
<gene>
    <name evidence="2" type="ORF">QO002_004377</name>
</gene>
<dbReference type="Pfam" id="PF00535">
    <property type="entry name" value="Glycos_transf_2"/>
    <property type="match status" value="1"/>
</dbReference>
<reference evidence="2 3" key="1">
    <citation type="submission" date="2023-07" db="EMBL/GenBank/DDBJ databases">
        <title>Genomic Encyclopedia of Type Strains, Phase IV (KMG-IV): sequencing the most valuable type-strain genomes for metagenomic binning, comparative biology and taxonomic classification.</title>
        <authorList>
            <person name="Goeker M."/>
        </authorList>
    </citation>
    <scope>NUCLEOTIDE SEQUENCE [LARGE SCALE GENOMIC DNA]</scope>
    <source>
        <strain evidence="2 3">DSM 1112</strain>
    </source>
</reference>
<sequence>MNAEVSVILPTYNRTRSLGAAVASVLSQSYTDFELIVVDDGSREDVEGLVTSIDDPRIRYVRRPKNGGAAAARNTGLAEAKGRFIAFQDSDDLWLPGKLKKQVALLSGMPRHIGAVTGAKIIYGRDAGFNYGAGRVACAPPPETPLRLNEDQLGHLLNENRISLQNALFRRDCLPDISWFDSCARANEDWEFAIRLVQHTTVYEDIEPVVLGFISSDSISSNPRKQTIGQLRILKKNKAVLSQRKNQRSRMLIDLAITFHKAGKRKRAMKFMLAGLRDHPAHILSLATAFLKKAVRVVMRRSQALATAQP</sequence>
<accession>A0ABU0BV95</accession>
<dbReference type="PANTHER" id="PTHR43685:SF11">
    <property type="entry name" value="GLYCOSYLTRANSFERASE TAGX-RELATED"/>
    <property type="match status" value="1"/>
</dbReference>
<dbReference type="InterPro" id="IPR050834">
    <property type="entry name" value="Glycosyltransf_2"/>
</dbReference>